<name>A0A843TTX9_COLES</name>
<gene>
    <name evidence="2" type="ORF">Taro_006879</name>
</gene>
<dbReference type="Proteomes" id="UP000652761">
    <property type="component" value="Unassembled WGS sequence"/>
</dbReference>
<accession>A0A843TTX9</accession>
<dbReference type="OrthoDB" id="1652169at2759"/>
<keyword evidence="3" id="KW-1185">Reference proteome</keyword>
<evidence type="ECO:0000313" key="3">
    <source>
        <dbReference type="Proteomes" id="UP000652761"/>
    </source>
</evidence>
<organism evidence="2 3">
    <name type="scientific">Colocasia esculenta</name>
    <name type="common">Wild taro</name>
    <name type="synonym">Arum esculentum</name>
    <dbReference type="NCBI Taxonomy" id="4460"/>
    <lineage>
        <taxon>Eukaryota</taxon>
        <taxon>Viridiplantae</taxon>
        <taxon>Streptophyta</taxon>
        <taxon>Embryophyta</taxon>
        <taxon>Tracheophyta</taxon>
        <taxon>Spermatophyta</taxon>
        <taxon>Magnoliopsida</taxon>
        <taxon>Liliopsida</taxon>
        <taxon>Araceae</taxon>
        <taxon>Aroideae</taxon>
        <taxon>Colocasieae</taxon>
        <taxon>Colocasia</taxon>
    </lineage>
</organism>
<sequence>MKKILSSMFYSILVGEEPDSDRKQNQVKMIRITTFFLRQRSYQFRRNCSYISFQFPFKSSMVQLHCIARIHVVYLKQVDLLASLHGTALFPRSPLSPQSTEKKYRTGTNSSSRTKGLTEPGQLTNTNIIEKNRKDLSFLYTIHKWIFLLDFECIFFFWIPNKVVE</sequence>
<feature type="region of interest" description="Disordered" evidence="1">
    <location>
        <begin position="95"/>
        <end position="121"/>
    </location>
</feature>
<evidence type="ECO:0008006" key="4">
    <source>
        <dbReference type="Google" id="ProtNLM"/>
    </source>
</evidence>
<feature type="compositionally biased region" description="Polar residues" evidence="1">
    <location>
        <begin position="106"/>
        <end position="121"/>
    </location>
</feature>
<reference evidence="2" key="1">
    <citation type="submission" date="2017-07" db="EMBL/GenBank/DDBJ databases">
        <title>Taro Niue Genome Assembly and Annotation.</title>
        <authorList>
            <person name="Atibalentja N."/>
            <person name="Keating K."/>
            <person name="Fields C.J."/>
        </authorList>
    </citation>
    <scope>NUCLEOTIDE SEQUENCE</scope>
    <source>
        <strain evidence="2">Niue_2</strain>
        <tissue evidence="2">Leaf</tissue>
    </source>
</reference>
<proteinExistence type="predicted"/>
<comment type="caution">
    <text evidence="2">The sequence shown here is derived from an EMBL/GenBank/DDBJ whole genome shotgun (WGS) entry which is preliminary data.</text>
</comment>
<evidence type="ECO:0000256" key="1">
    <source>
        <dbReference type="SAM" id="MobiDB-lite"/>
    </source>
</evidence>
<evidence type="ECO:0000313" key="2">
    <source>
        <dbReference type="EMBL" id="MQL74515.1"/>
    </source>
</evidence>
<dbReference type="EMBL" id="NMUH01000211">
    <property type="protein sequence ID" value="MQL74515.1"/>
    <property type="molecule type" value="Genomic_DNA"/>
</dbReference>
<dbReference type="AlphaFoldDB" id="A0A843TTX9"/>
<protein>
    <recommendedName>
        <fullName evidence="4">Ycf15</fullName>
    </recommendedName>
</protein>